<dbReference type="OrthoDB" id="63267at2759"/>
<keyword evidence="5 11" id="KW-0418">Kinase</keyword>
<dbReference type="FunFam" id="1.10.510.10:FF:000008">
    <property type="entry name" value="Non-specific serine/threonine protein kinase"/>
    <property type="match status" value="1"/>
</dbReference>
<evidence type="ECO:0000256" key="7">
    <source>
        <dbReference type="PROSITE-ProRule" id="PRU10141"/>
    </source>
</evidence>
<protein>
    <submittedName>
        <fullName evidence="11">Protein kinase 2</fullName>
    </submittedName>
</protein>
<dbReference type="EMBL" id="CCKQ01018890">
    <property type="protein sequence ID" value="CDW90889.1"/>
    <property type="molecule type" value="Genomic_DNA"/>
</dbReference>
<dbReference type="SUPFAM" id="SSF56112">
    <property type="entry name" value="Protein kinase-like (PK-like)"/>
    <property type="match status" value="1"/>
</dbReference>
<evidence type="ECO:0000256" key="3">
    <source>
        <dbReference type="ARBA" id="ARBA00022679"/>
    </source>
</evidence>
<dbReference type="Gene3D" id="1.10.510.10">
    <property type="entry name" value="Transferase(Phosphotransferase) domain 1"/>
    <property type="match status" value="1"/>
</dbReference>
<name>A0A078B938_STYLE</name>
<dbReference type="Pfam" id="PF00069">
    <property type="entry name" value="Pkinase"/>
    <property type="match status" value="1"/>
</dbReference>
<keyword evidence="12" id="KW-1185">Reference proteome</keyword>
<dbReference type="InterPro" id="IPR017892">
    <property type="entry name" value="Pkinase_C"/>
</dbReference>
<dbReference type="InterPro" id="IPR045270">
    <property type="entry name" value="STKc_AGC"/>
</dbReference>
<keyword evidence="4 7" id="KW-0547">Nucleotide-binding</keyword>
<evidence type="ECO:0000256" key="8">
    <source>
        <dbReference type="RuleBase" id="RU000304"/>
    </source>
</evidence>
<keyword evidence="2" id="KW-0597">Phosphoprotein</keyword>
<accession>A0A078B938</accession>
<dbReference type="InterPro" id="IPR011009">
    <property type="entry name" value="Kinase-like_dom_sf"/>
</dbReference>
<dbReference type="Gene3D" id="3.30.200.20">
    <property type="entry name" value="Phosphorylase Kinase, domain 1"/>
    <property type="match status" value="1"/>
</dbReference>
<organism evidence="11 12">
    <name type="scientific">Stylonychia lemnae</name>
    <name type="common">Ciliate</name>
    <dbReference type="NCBI Taxonomy" id="5949"/>
    <lineage>
        <taxon>Eukaryota</taxon>
        <taxon>Sar</taxon>
        <taxon>Alveolata</taxon>
        <taxon>Ciliophora</taxon>
        <taxon>Intramacronucleata</taxon>
        <taxon>Spirotrichea</taxon>
        <taxon>Stichotrichia</taxon>
        <taxon>Sporadotrichida</taxon>
        <taxon>Oxytrichidae</taxon>
        <taxon>Stylonychinae</taxon>
        <taxon>Stylonychia</taxon>
    </lineage>
</organism>
<keyword evidence="3" id="KW-0808">Transferase</keyword>
<dbReference type="Proteomes" id="UP000039865">
    <property type="component" value="Unassembled WGS sequence"/>
</dbReference>
<dbReference type="OMA" id="MDMEIYL"/>
<evidence type="ECO:0000259" key="9">
    <source>
        <dbReference type="PROSITE" id="PS50011"/>
    </source>
</evidence>
<gene>
    <name evidence="11" type="primary">Contig15124.g16117</name>
    <name evidence="11" type="ORF">STYLEM_20037</name>
</gene>
<evidence type="ECO:0000256" key="4">
    <source>
        <dbReference type="ARBA" id="ARBA00022741"/>
    </source>
</evidence>
<evidence type="ECO:0000256" key="1">
    <source>
        <dbReference type="ARBA" id="ARBA00022527"/>
    </source>
</evidence>
<dbReference type="FunFam" id="3.30.200.20:FF:000537">
    <property type="entry name" value="Non-specific serine/threonine protein kinase"/>
    <property type="match status" value="1"/>
</dbReference>
<sequence length="386" mass="44643">MGNKQALCLGKGVQNNQFKNSYSSSKSTSSSLKSSTASGEITKNSFRILKVIGRGSFGKVFLVQKKGTRKLYAMKVLKKENILLRNQIDHTRSEREILQKAKHNPFLVQMHYAFQTQYKLYMVMDFMNGGELFYHLRREQRFSERRIKFYAAEIILAIESLHQSGIIYRDLKPENILLDNKGHIRITDFGLSKQGIFKQNEDMTFTVCGTPEYLAPEIIRGEGHGKAVDWWSLGALLYEMYCGRPPFQNTNKIQLLHTIATKKIDFSRIGRASEEFQNLIKRLLHHNPNRRLGGGDQDSEELRNHPFFSGLDWEQVRNKQIEPPFSPNVEDETDVSNIDISFLNEMPIDSPNEYKLTSSQKAKVHFDKFTYQRDDDILLNITTQEC</sequence>
<dbReference type="PROSITE" id="PS00108">
    <property type="entry name" value="PROTEIN_KINASE_ST"/>
    <property type="match status" value="1"/>
</dbReference>
<dbReference type="SMART" id="SM00133">
    <property type="entry name" value="S_TK_X"/>
    <property type="match status" value="1"/>
</dbReference>
<dbReference type="InterPro" id="IPR000719">
    <property type="entry name" value="Prot_kinase_dom"/>
</dbReference>
<dbReference type="PROSITE" id="PS51285">
    <property type="entry name" value="AGC_KINASE_CTER"/>
    <property type="match status" value="1"/>
</dbReference>
<evidence type="ECO:0000256" key="2">
    <source>
        <dbReference type="ARBA" id="ARBA00022553"/>
    </source>
</evidence>
<dbReference type="Pfam" id="PF00433">
    <property type="entry name" value="Pkinase_C"/>
    <property type="match status" value="1"/>
</dbReference>
<dbReference type="CDD" id="cd05123">
    <property type="entry name" value="STKc_AGC"/>
    <property type="match status" value="1"/>
</dbReference>
<evidence type="ECO:0000259" key="10">
    <source>
        <dbReference type="PROSITE" id="PS51285"/>
    </source>
</evidence>
<feature type="domain" description="AGC-kinase C-terminal" evidence="10">
    <location>
        <begin position="309"/>
        <end position="381"/>
    </location>
</feature>
<dbReference type="SMART" id="SM00220">
    <property type="entry name" value="S_TKc"/>
    <property type="match status" value="1"/>
</dbReference>
<dbReference type="InParanoid" id="A0A078B938"/>
<evidence type="ECO:0000313" key="11">
    <source>
        <dbReference type="EMBL" id="CDW90889.1"/>
    </source>
</evidence>
<evidence type="ECO:0000256" key="5">
    <source>
        <dbReference type="ARBA" id="ARBA00022777"/>
    </source>
</evidence>
<dbReference type="InterPro" id="IPR008271">
    <property type="entry name" value="Ser/Thr_kinase_AS"/>
</dbReference>
<dbReference type="GO" id="GO:0005524">
    <property type="term" value="F:ATP binding"/>
    <property type="evidence" value="ECO:0007669"/>
    <property type="project" value="UniProtKB-UniRule"/>
</dbReference>
<dbReference type="PANTHER" id="PTHR24351">
    <property type="entry name" value="RIBOSOMAL PROTEIN S6 KINASE"/>
    <property type="match status" value="1"/>
</dbReference>
<dbReference type="InterPro" id="IPR000961">
    <property type="entry name" value="AGC-kinase_C"/>
</dbReference>
<evidence type="ECO:0000313" key="12">
    <source>
        <dbReference type="Proteomes" id="UP000039865"/>
    </source>
</evidence>
<feature type="domain" description="Protein kinase" evidence="9">
    <location>
        <begin position="46"/>
        <end position="308"/>
    </location>
</feature>
<dbReference type="PROSITE" id="PS50011">
    <property type="entry name" value="PROTEIN_KINASE_DOM"/>
    <property type="match status" value="1"/>
</dbReference>
<evidence type="ECO:0000256" key="6">
    <source>
        <dbReference type="ARBA" id="ARBA00022840"/>
    </source>
</evidence>
<dbReference type="GO" id="GO:0004674">
    <property type="term" value="F:protein serine/threonine kinase activity"/>
    <property type="evidence" value="ECO:0007669"/>
    <property type="project" value="UniProtKB-KW"/>
</dbReference>
<keyword evidence="6 7" id="KW-0067">ATP-binding</keyword>
<dbReference type="InterPro" id="IPR017441">
    <property type="entry name" value="Protein_kinase_ATP_BS"/>
</dbReference>
<reference evidence="11 12" key="1">
    <citation type="submission" date="2014-06" db="EMBL/GenBank/DDBJ databases">
        <authorList>
            <person name="Swart Estienne"/>
        </authorList>
    </citation>
    <scope>NUCLEOTIDE SEQUENCE [LARGE SCALE GENOMIC DNA]</scope>
    <source>
        <strain evidence="11 12">130c</strain>
    </source>
</reference>
<proteinExistence type="inferred from homology"/>
<dbReference type="AlphaFoldDB" id="A0A078B938"/>
<dbReference type="PROSITE" id="PS00107">
    <property type="entry name" value="PROTEIN_KINASE_ATP"/>
    <property type="match status" value="1"/>
</dbReference>
<keyword evidence="1 8" id="KW-0723">Serine/threonine-protein kinase</keyword>
<comment type="similarity">
    <text evidence="8">Belongs to the protein kinase superfamily.</text>
</comment>
<feature type="binding site" evidence="7">
    <location>
        <position position="75"/>
    </location>
    <ligand>
        <name>ATP</name>
        <dbReference type="ChEBI" id="CHEBI:30616"/>
    </ligand>
</feature>